<feature type="domain" description="Flavin reductase like" evidence="4">
    <location>
        <begin position="10"/>
        <end position="157"/>
    </location>
</feature>
<evidence type="ECO:0000259" key="4">
    <source>
        <dbReference type="SMART" id="SM00903"/>
    </source>
</evidence>
<evidence type="ECO:0000313" key="5">
    <source>
        <dbReference type="EMBL" id="PFH03165.1"/>
    </source>
</evidence>
<evidence type="ECO:0000313" key="6">
    <source>
        <dbReference type="Proteomes" id="UP000223596"/>
    </source>
</evidence>
<dbReference type="EMBL" id="PDBW01000001">
    <property type="protein sequence ID" value="PFH03165.1"/>
    <property type="molecule type" value="Genomic_DNA"/>
</dbReference>
<dbReference type="GeneID" id="35803600"/>
<dbReference type="GO" id="GO:0016646">
    <property type="term" value="F:oxidoreductase activity, acting on the CH-NH group of donors, NAD or NADP as acceptor"/>
    <property type="evidence" value="ECO:0007669"/>
    <property type="project" value="UniProtKB-ARBA"/>
</dbReference>
<gene>
    <name evidence="5" type="ORF">M972_111962</name>
</gene>
<dbReference type="PANTHER" id="PTHR43567">
    <property type="entry name" value="FLAVOREDOXIN-RELATED-RELATED"/>
    <property type="match status" value="1"/>
</dbReference>
<dbReference type="InterPro" id="IPR002563">
    <property type="entry name" value="Flavin_Rdtase-like_dom"/>
</dbReference>
<reference evidence="5 6" key="1">
    <citation type="submission" date="2017-09" db="EMBL/GenBank/DDBJ databases">
        <title>Evaluation of Pacific Biosciences Sequencing Technology to Finishing C. thermocellum Genome Sequences.</title>
        <authorList>
            <person name="Brown S."/>
        </authorList>
    </citation>
    <scope>NUCLEOTIDE SEQUENCE [LARGE SCALE GENOMIC DNA]</scope>
    <source>
        <strain evidence="5 6">AD2</strain>
    </source>
</reference>
<evidence type="ECO:0000256" key="3">
    <source>
        <dbReference type="ARBA" id="ARBA00038054"/>
    </source>
</evidence>
<dbReference type="GO" id="GO:0010181">
    <property type="term" value="F:FMN binding"/>
    <property type="evidence" value="ECO:0007669"/>
    <property type="project" value="InterPro"/>
</dbReference>
<comment type="cofactor">
    <cofactor evidence="1">
        <name>FMN</name>
        <dbReference type="ChEBI" id="CHEBI:58210"/>
    </cofactor>
</comment>
<comment type="similarity">
    <text evidence="3">Belongs to the flavoredoxin family.</text>
</comment>
<accession>A0AB36TJ40</accession>
<sequence>MAKQLWKPSTILNPVPVVMVSCCGREGKPNIITVAWAGTINSKPPMVSISIRKERYSYNLIKEKGQFVINLTTRKLAFAADFCGVKSGRDVDKFEVLKLTQEKASVVDVPMIKESPVNIECTVKDIIELGSHDMFIAQIEAVSVDESLIDKKGRLCMEKADLICYSHGEYWSLEKTLGYFGYSITKRKEVLKRRLNKKDR</sequence>
<name>A0AB36TJ40_ACETH</name>
<dbReference type="SUPFAM" id="SSF50475">
    <property type="entry name" value="FMN-binding split barrel"/>
    <property type="match status" value="1"/>
</dbReference>
<dbReference type="RefSeq" id="WP_003512585.1">
    <property type="nucleotide sequence ID" value="NZ_CP013828.1"/>
</dbReference>
<dbReference type="Pfam" id="PF01613">
    <property type="entry name" value="Flavin_Reduct"/>
    <property type="match status" value="1"/>
</dbReference>
<dbReference type="Proteomes" id="UP000223596">
    <property type="component" value="Unassembled WGS sequence"/>
</dbReference>
<dbReference type="AlphaFoldDB" id="A0AB36TJ40"/>
<protein>
    <submittedName>
        <fullName evidence="5">Flavin reductase (DIM6/NTAB) family NADH-FMN oxidoreductase RutF</fullName>
    </submittedName>
</protein>
<evidence type="ECO:0000256" key="2">
    <source>
        <dbReference type="ARBA" id="ARBA00022630"/>
    </source>
</evidence>
<dbReference type="PROSITE" id="PS51257">
    <property type="entry name" value="PROKAR_LIPOPROTEIN"/>
    <property type="match status" value="1"/>
</dbReference>
<evidence type="ECO:0000256" key="1">
    <source>
        <dbReference type="ARBA" id="ARBA00001917"/>
    </source>
</evidence>
<organism evidence="5 6">
    <name type="scientific">Acetivibrio thermocellus AD2</name>
    <dbReference type="NCBI Taxonomy" id="1138384"/>
    <lineage>
        <taxon>Bacteria</taxon>
        <taxon>Bacillati</taxon>
        <taxon>Bacillota</taxon>
        <taxon>Clostridia</taxon>
        <taxon>Eubacteriales</taxon>
        <taxon>Oscillospiraceae</taxon>
        <taxon>Acetivibrio</taxon>
    </lineage>
</organism>
<comment type="caution">
    <text evidence="5">The sequence shown here is derived from an EMBL/GenBank/DDBJ whole genome shotgun (WGS) entry which is preliminary data.</text>
</comment>
<proteinExistence type="inferred from homology"/>
<dbReference type="InterPro" id="IPR052174">
    <property type="entry name" value="Flavoredoxin"/>
</dbReference>
<dbReference type="SMART" id="SM00903">
    <property type="entry name" value="Flavin_Reduct"/>
    <property type="match status" value="1"/>
</dbReference>
<dbReference type="InterPro" id="IPR012349">
    <property type="entry name" value="Split_barrel_FMN-bd"/>
</dbReference>
<dbReference type="PANTHER" id="PTHR43567:SF1">
    <property type="entry name" value="FLAVOREDOXIN"/>
    <property type="match status" value="1"/>
</dbReference>
<keyword evidence="2" id="KW-0285">Flavoprotein</keyword>
<dbReference type="Gene3D" id="2.30.110.10">
    <property type="entry name" value="Electron Transport, Fmn-binding Protein, Chain A"/>
    <property type="match status" value="1"/>
</dbReference>